<comment type="caution">
    <text evidence="1">The sequence shown here is derived from an EMBL/GenBank/DDBJ whole genome shotgun (WGS) entry which is preliminary data.</text>
</comment>
<proteinExistence type="predicted"/>
<organism evidence="1 2">
    <name type="scientific">Gossypium laxum</name>
    <dbReference type="NCBI Taxonomy" id="34288"/>
    <lineage>
        <taxon>Eukaryota</taxon>
        <taxon>Viridiplantae</taxon>
        <taxon>Streptophyta</taxon>
        <taxon>Embryophyta</taxon>
        <taxon>Tracheophyta</taxon>
        <taxon>Spermatophyta</taxon>
        <taxon>Magnoliopsida</taxon>
        <taxon>eudicotyledons</taxon>
        <taxon>Gunneridae</taxon>
        <taxon>Pentapetalae</taxon>
        <taxon>rosids</taxon>
        <taxon>malvids</taxon>
        <taxon>Malvales</taxon>
        <taxon>Malvaceae</taxon>
        <taxon>Malvoideae</taxon>
        <taxon>Gossypium</taxon>
    </lineage>
</organism>
<dbReference type="EMBL" id="JABEZV010445866">
    <property type="protein sequence ID" value="MBA0730542.1"/>
    <property type="molecule type" value="Genomic_DNA"/>
</dbReference>
<sequence>CFLFQRNILEAFSVAYLTSIQLLSWCWEISLSEVFLIEVVATGFVAPSIFHLKR</sequence>
<dbReference type="AlphaFoldDB" id="A0A7J9B2X0"/>
<feature type="non-terminal residue" evidence="1">
    <location>
        <position position="54"/>
    </location>
</feature>
<protein>
    <submittedName>
        <fullName evidence="1">Uncharacterized protein</fullName>
    </submittedName>
</protein>
<evidence type="ECO:0000313" key="1">
    <source>
        <dbReference type="EMBL" id="MBA0730542.1"/>
    </source>
</evidence>
<reference evidence="1 2" key="1">
    <citation type="journal article" date="2019" name="Genome Biol. Evol.">
        <title>Insights into the evolution of the New World diploid cottons (Gossypium, subgenus Houzingenia) based on genome sequencing.</title>
        <authorList>
            <person name="Grover C.E."/>
            <person name="Arick M.A. 2nd"/>
            <person name="Thrash A."/>
            <person name="Conover J.L."/>
            <person name="Sanders W.S."/>
            <person name="Peterson D.G."/>
            <person name="Frelichowski J.E."/>
            <person name="Scheffler J.A."/>
            <person name="Scheffler B.E."/>
            <person name="Wendel J.F."/>
        </authorList>
    </citation>
    <scope>NUCLEOTIDE SEQUENCE [LARGE SCALE GENOMIC DNA]</scope>
    <source>
        <strain evidence="1">4</strain>
        <tissue evidence="1">Leaf</tissue>
    </source>
</reference>
<accession>A0A7J9B2X0</accession>
<dbReference type="Proteomes" id="UP000593574">
    <property type="component" value="Unassembled WGS sequence"/>
</dbReference>
<gene>
    <name evidence="1" type="ORF">Golax_023062</name>
</gene>
<name>A0A7J9B2X0_9ROSI</name>
<feature type="non-terminal residue" evidence="1">
    <location>
        <position position="1"/>
    </location>
</feature>
<keyword evidence="2" id="KW-1185">Reference proteome</keyword>
<evidence type="ECO:0000313" key="2">
    <source>
        <dbReference type="Proteomes" id="UP000593574"/>
    </source>
</evidence>